<gene>
    <name evidence="4" type="ORF">VNO78_21123</name>
</gene>
<dbReference type="PANTHER" id="PTHR31234:SF55">
    <property type="entry name" value="LATE EMBRYOGENESIS ABUNDANT (LEA) HYDROXYPROLINE-RICH GLYCOPROTEIN FAMILY"/>
    <property type="match status" value="1"/>
</dbReference>
<keyword evidence="5" id="KW-1185">Reference proteome</keyword>
<comment type="subcellular location">
    <subcellularLocation>
        <location evidence="1">Membrane</location>
    </subcellularLocation>
</comment>
<proteinExistence type="predicted"/>
<evidence type="ECO:0000256" key="2">
    <source>
        <dbReference type="ARBA" id="ARBA00023136"/>
    </source>
</evidence>
<dbReference type="InterPro" id="IPR044839">
    <property type="entry name" value="NDR1-like"/>
</dbReference>
<evidence type="ECO:0000256" key="3">
    <source>
        <dbReference type="SAM" id="Phobius"/>
    </source>
</evidence>
<accession>A0AAN9XHT5</accession>
<dbReference type="GO" id="GO:0098542">
    <property type="term" value="P:defense response to other organism"/>
    <property type="evidence" value="ECO:0007669"/>
    <property type="project" value="InterPro"/>
</dbReference>
<protein>
    <recommendedName>
        <fullName evidence="6">Late embryogenesis abundant protein LEA-2 subgroup domain-containing protein</fullName>
    </recommendedName>
</protein>
<keyword evidence="3" id="KW-0812">Transmembrane</keyword>
<sequence>MPNHRIEPLYLAAAVTGYTFVVFASAFSWIAFMPQLPTFQVTSVTVTSLTTNTRSQLTAMFNVEGVLNNPNYVISIWYKSLNISLWFNHHIISSYPVEPLPFSTGPETLTPVRARFPVLNANLPTGVAKEIAAQRRFDGWVEFFITLEALYRFKFGAVGTNVRVLTLFCYPLQIAFPLSDDVKNNDTGRLVTTSNCYAV</sequence>
<keyword evidence="3" id="KW-1133">Transmembrane helix</keyword>
<dbReference type="GO" id="GO:0005886">
    <property type="term" value="C:plasma membrane"/>
    <property type="evidence" value="ECO:0007669"/>
    <property type="project" value="TreeGrafter"/>
</dbReference>
<feature type="transmembrane region" description="Helical" evidence="3">
    <location>
        <begin position="9"/>
        <end position="32"/>
    </location>
</feature>
<dbReference type="AlphaFoldDB" id="A0AAN9XHT5"/>
<evidence type="ECO:0000313" key="5">
    <source>
        <dbReference type="Proteomes" id="UP001386955"/>
    </source>
</evidence>
<name>A0AAN9XHT5_PSOTE</name>
<dbReference type="PANTHER" id="PTHR31234">
    <property type="entry name" value="LATE EMBRYOGENESIS ABUNDANT (LEA) HYDROXYPROLINE-RICH GLYCOPROTEIN FAMILY"/>
    <property type="match status" value="1"/>
</dbReference>
<dbReference type="Proteomes" id="UP001386955">
    <property type="component" value="Unassembled WGS sequence"/>
</dbReference>
<evidence type="ECO:0008006" key="6">
    <source>
        <dbReference type="Google" id="ProtNLM"/>
    </source>
</evidence>
<keyword evidence="2 3" id="KW-0472">Membrane</keyword>
<comment type="caution">
    <text evidence="4">The sequence shown here is derived from an EMBL/GenBank/DDBJ whole genome shotgun (WGS) entry which is preliminary data.</text>
</comment>
<organism evidence="4 5">
    <name type="scientific">Psophocarpus tetragonolobus</name>
    <name type="common">Winged bean</name>
    <name type="synonym">Dolichos tetragonolobus</name>
    <dbReference type="NCBI Taxonomy" id="3891"/>
    <lineage>
        <taxon>Eukaryota</taxon>
        <taxon>Viridiplantae</taxon>
        <taxon>Streptophyta</taxon>
        <taxon>Embryophyta</taxon>
        <taxon>Tracheophyta</taxon>
        <taxon>Spermatophyta</taxon>
        <taxon>Magnoliopsida</taxon>
        <taxon>eudicotyledons</taxon>
        <taxon>Gunneridae</taxon>
        <taxon>Pentapetalae</taxon>
        <taxon>rosids</taxon>
        <taxon>fabids</taxon>
        <taxon>Fabales</taxon>
        <taxon>Fabaceae</taxon>
        <taxon>Papilionoideae</taxon>
        <taxon>50 kb inversion clade</taxon>
        <taxon>NPAAA clade</taxon>
        <taxon>indigoferoid/millettioid clade</taxon>
        <taxon>Phaseoleae</taxon>
        <taxon>Psophocarpus</taxon>
    </lineage>
</organism>
<dbReference type="EMBL" id="JAYMYS010000005">
    <property type="protein sequence ID" value="KAK7392679.1"/>
    <property type="molecule type" value="Genomic_DNA"/>
</dbReference>
<reference evidence="4 5" key="1">
    <citation type="submission" date="2024-01" db="EMBL/GenBank/DDBJ databases">
        <title>The genomes of 5 underutilized Papilionoideae crops provide insights into root nodulation and disease resistanc.</title>
        <authorList>
            <person name="Jiang F."/>
        </authorList>
    </citation>
    <scope>NUCLEOTIDE SEQUENCE [LARGE SCALE GENOMIC DNA]</scope>
    <source>
        <strain evidence="4">DUOXIRENSHENG_FW03</strain>
        <tissue evidence="4">Leaves</tissue>
    </source>
</reference>
<evidence type="ECO:0000313" key="4">
    <source>
        <dbReference type="EMBL" id="KAK7392679.1"/>
    </source>
</evidence>
<evidence type="ECO:0000256" key="1">
    <source>
        <dbReference type="ARBA" id="ARBA00004370"/>
    </source>
</evidence>